<dbReference type="AlphaFoldDB" id="A0A7W9QI73"/>
<evidence type="ECO:0000313" key="1">
    <source>
        <dbReference type="EMBL" id="MBB5940444.1"/>
    </source>
</evidence>
<dbReference type="Proteomes" id="UP000588098">
    <property type="component" value="Unassembled WGS sequence"/>
</dbReference>
<keyword evidence="2" id="KW-1185">Reference proteome</keyword>
<dbReference type="EMBL" id="JACHJL010000056">
    <property type="protein sequence ID" value="MBB5940444.1"/>
    <property type="molecule type" value="Genomic_DNA"/>
</dbReference>
<protein>
    <submittedName>
        <fullName evidence="1">Uncharacterized protein</fullName>
    </submittedName>
</protein>
<evidence type="ECO:0000313" key="2">
    <source>
        <dbReference type="Proteomes" id="UP000588098"/>
    </source>
</evidence>
<accession>A0A7W9QI73</accession>
<reference evidence="1 2" key="1">
    <citation type="submission" date="2020-08" db="EMBL/GenBank/DDBJ databases">
        <title>Genomic Encyclopedia of Type Strains, Phase III (KMG-III): the genomes of soil and plant-associated and newly described type strains.</title>
        <authorList>
            <person name="Whitman W."/>
        </authorList>
    </citation>
    <scope>NUCLEOTIDE SEQUENCE [LARGE SCALE GENOMIC DNA]</scope>
    <source>
        <strain evidence="1 2">CECT 8305</strain>
    </source>
</reference>
<gene>
    <name evidence="1" type="ORF">FHS42_007542</name>
</gene>
<comment type="caution">
    <text evidence="1">The sequence shown here is derived from an EMBL/GenBank/DDBJ whole genome shotgun (WGS) entry which is preliminary data.</text>
</comment>
<proteinExistence type="predicted"/>
<sequence>MCQLKVSVCDMKSLQVSEDSHVKEVSMG</sequence>
<organism evidence="1 2">
    <name type="scientific">Streptomyces zagrosensis</name>
    <dbReference type="NCBI Taxonomy" id="1042984"/>
    <lineage>
        <taxon>Bacteria</taxon>
        <taxon>Bacillati</taxon>
        <taxon>Actinomycetota</taxon>
        <taxon>Actinomycetes</taxon>
        <taxon>Kitasatosporales</taxon>
        <taxon>Streptomycetaceae</taxon>
        <taxon>Streptomyces</taxon>
    </lineage>
</organism>
<name>A0A7W9QI73_9ACTN</name>